<dbReference type="Proteomes" id="UP000677228">
    <property type="component" value="Unassembled WGS sequence"/>
</dbReference>
<proteinExistence type="predicted"/>
<evidence type="ECO:0000313" key="2">
    <source>
        <dbReference type="EMBL" id="CAF1231006.1"/>
    </source>
</evidence>
<sequence>MNAQSIVSALSDLIANNSTVTQQSPIKSQERQMAEHLADTVKLMASGQKVDYVEETTLDFGRYTDDEESEEEEESMLDEKESEEMDED</sequence>
<dbReference type="Proteomes" id="UP000663829">
    <property type="component" value="Unassembled WGS sequence"/>
</dbReference>
<reference evidence="3" key="1">
    <citation type="submission" date="2021-02" db="EMBL/GenBank/DDBJ databases">
        <authorList>
            <person name="Nowell W R."/>
        </authorList>
    </citation>
    <scope>NUCLEOTIDE SEQUENCE</scope>
</reference>
<evidence type="ECO:0000313" key="4">
    <source>
        <dbReference type="EMBL" id="CAF4039062.1"/>
    </source>
</evidence>
<evidence type="ECO:0000313" key="3">
    <source>
        <dbReference type="EMBL" id="CAF1340165.1"/>
    </source>
</evidence>
<feature type="region of interest" description="Disordered" evidence="1">
    <location>
        <begin position="58"/>
        <end position="88"/>
    </location>
</feature>
<dbReference type="AlphaFoldDB" id="A0A815GKJ3"/>
<name>A0A815GKJ3_9BILA</name>
<dbReference type="EMBL" id="CAJOBA010037272">
    <property type="protein sequence ID" value="CAF4039062.1"/>
    <property type="molecule type" value="Genomic_DNA"/>
</dbReference>
<feature type="compositionally biased region" description="Acidic residues" evidence="1">
    <location>
        <begin position="65"/>
        <end position="88"/>
    </location>
</feature>
<comment type="caution">
    <text evidence="3">The sequence shown here is derived from an EMBL/GenBank/DDBJ whole genome shotgun (WGS) entry which is preliminary data.</text>
</comment>
<dbReference type="Proteomes" id="UP000681722">
    <property type="component" value="Unassembled WGS sequence"/>
</dbReference>
<keyword evidence="6" id="KW-1185">Reference proteome</keyword>
<dbReference type="EMBL" id="CAJOBC010058279">
    <property type="protein sequence ID" value="CAF4200507.1"/>
    <property type="molecule type" value="Genomic_DNA"/>
</dbReference>
<dbReference type="EMBL" id="CAJNOQ010014361">
    <property type="protein sequence ID" value="CAF1340165.1"/>
    <property type="molecule type" value="Genomic_DNA"/>
</dbReference>
<evidence type="ECO:0000313" key="5">
    <source>
        <dbReference type="EMBL" id="CAF4200507.1"/>
    </source>
</evidence>
<evidence type="ECO:0000256" key="1">
    <source>
        <dbReference type="SAM" id="MobiDB-lite"/>
    </source>
</evidence>
<organism evidence="3 6">
    <name type="scientific">Didymodactylos carnosus</name>
    <dbReference type="NCBI Taxonomy" id="1234261"/>
    <lineage>
        <taxon>Eukaryota</taxon>
        <taxon>Metazoa</taxon>
        <taxon>Spiralia</taxon>
        <taxon>Gnathifera</taxon>
        <taxon>Rotifera</taxon>
        <taxon>Eurotatoria</taxon>
        <taxon>Bdelloidea</taxon>
        <taxon>Philodinida</taxon>
        <taxon>Philodinidae</taxon>
        <taxon>Didymodactylos</taxon>
    </lineage>
</organism>
<dbReference type="EMBL" id="CAJNOK010015725">
    <property type="protein sequence ID" value="CAF1231006.1"/>
    <property type="molecule type" value="Genomic_DNA"/>
</dbReference>
<gene>
    <name evidence="3" type="ORF">GPM918_LOCUS30392</name>
    <name evidence="2" type="ORF">OVA965_LOCUS25377</name>
    <name evidence="5" type="ORF">SRO942_LOCUS31002</name>
    <name evidence="4" type="ORF">TMI583_LOCUS26105</name>
</gene>
<evidence type="ECO:0000313" key="6">
    <source>
        <dbReference type="Proteomes" id="UP000663829"/>
    </source>
</evidence>
<accession>A0A815GKJ3</accession>
<dbReference type="Proteomes" id="UP000682733">
    <property type="component" value="Unassembled WGS sequence"/>
</dbReference>
<protein>
    <submittedName>
        <fullName evidence="3">Uncharacterized protein</fullName>
    </submittedName>
</protein>